<dbReference type="Proteomes" id="UP000482800">
    <property type="component" value="Unassembled WGS sequence"/>
</dbReference>
<dbReference type="AlphaFoldDB" id="A0A6V8KEY7"/>
<dbReference type="Pfam" id="PF16862">
    <property type="entry name" value="Glyco_hydro_79C"/>
    <property type="match status" value="1"/>
</dbReference>
<feature type="chain" id="PRO_5028857367" description="Beta-glucuronidase C-terminal domain-containing protein" evidence="1">
    <location>
        <begin position="26"/>
        <end position="485"/>
    </location>
</feature>
<evidence type="ECO:0000256" key="1">
    <source>
        <dbReference type="SAM" id="SignalP"/>
    </source>
</evidence>
<reference evidence="3 4" key="2">
    <citation type="submission" date="2020-03" db="EMBL/GenBank/DDBJ databases">
        <authorList>
            <person name="Ichikawa N."/>
            <person name="Kimura A."/>
            <person name="Kitahashi Y."/>
            <person name="Uohara A."/>
        </authorList>
    </citation>
    <scope>NUCLEOTIDE SEQUENCE [LARGE SCALE GENOMIC DNA]</scope>
    <source>
        <strain evidence="3 4">NBRC 108639</strain>
    </source>
</reference>
<reference evidence="3 4" key="1">
    <citation type="submission" date="2020-03" db="EMBL/GenBank/DDBJ databases">
        <title>Whole genome shotgun sequence of Phytohabitans houttuyneae NBRC 108639.</title>
        <authorList>
            <person name="Komaki H."/>
            <person name="Tamura T."/>
        </authorList>
    </citation>
    <scope>NUCLEOTIDE SEQUENCE [LARGE SCALE GENOMIC DNA]</scope>
    <source>
        <strain evidence="3 4">NBRC 108639</strain>
    </source>
</reference>
<dbReference type="EMBL" id="BLPF01000002">
    <property type="protein sequence ID" value="GFJ80908.1"/>
    <property type="molecule type" value="Genomic_DNA"/>
</dbReference>
<dbReference type="PANTHER" id="PTHR36183:SF2">
    <property type="entry name" value="BETA-GLUCURONIDASE C-TERMINAL DOMAIN-CONTAINING PROTEIN"/>
    <property type="match status" value="1"/>
</dbReference>
<name>A0A6V8KEY7_9ACTN</name>
<accession>A0A6V8KEY7</accession>
<evidence type="ECO:0000259" key="2">
    <source>
        <dbReference type="Pfam" id="PF16862"/>
    </source>
</evidence>
<keyword evidence="4" id="KW-1185">Reference proteome</keyword>
<feature type="domain" description="Beta-glucuronidase C-terminal" evidence="2">
    <location>
        <begin position="388"/>
        <end position="480"/>
    </location>
</feature>
<keyword evidence="1" id="KW-0732">Signal</keyword>
<proteinExistence type="predicted"/>
<dbReference type="InterPro" id="IPR052974">
    <property type="entry name" value="GH79_Enzymes"/>
</dbReference>
<comment type="caution">
    <text evidence="3">The sequence shown here is derived from an EMBL/GenBank/DDBJ whole genome shotgun (WGS) entry which is preliminary data.</text>
</comment>
<dbReference type="Gene3D" id="2.60.40.1180">
    <property type="entry name" value="Golgi alpha-mannosidase II"/>
    <property type="match status" value="1"/>
</dbReference>
<dbReference type="Gene3D" id="3.20.20.80">
    <property type="entry name" value="Glycosidases"/>
    <property type="match status" value="1"/>
</dbReference>
<sequence length="485" mass="51451">MRILRAGCAAAAGLAILAGLGGAAAAPTPDSAATVVVDTSQPGGRLPSDFVGLSFEVRELGIGNIDARRGNLAQFFRTLGRSNVRFSGNTLDRDAIWLGDGQQLPDPLPEWVQHIITPADIERLDDFLAATGWDTAVGINLGRWDAERAADQAAVMSRVLGRRLLAAECGNEPDQWVSRGYRPAGYAYADYRRDWQMCAGAVGRMPLAGPDAASPTSAWAANLARDEGDRLKMIMIHQYSMDPTGTMERLLSPATNAGQAGAATPNLTVAKQLGKPIRIDETNSAWGGGIDGVSNRHGSALWALDYALQMGQLGLDGINFHGGLGVCNQPIWNGRWQLYTPMCASSKAEELAQVYRAMPIFYGLWMARQMGPGTFLPVTVTTDRNVNAYAVRGDDGRTRIAVIQKEETTTGPVSVAISVGGRDRTARVLTMTGSGLTADDTAVQGARVGTDGRLAPAAADRRPVRGGTVHIELAAGSAALITLDR</sequence>
<dbReference type="InterPro" id="IPR013780">
    <property type="entry name" value="Glyco_hydro_b"/>
</dbReference>
<gene>
    <name evidence="3" type="ORF">Phou_050880</name>
</gene>
<dbReference type="PANTHER" id="PTHR36183">
    <property type="entry name" value="BETA-GLUCURONIDASE"/>
    <property type="match status" value="1"/>
</dbReference>
<evidence type="ECO:0000313" key="4">
    <source>
        <dbReference type="Proteomes" id="UP000482800"/>
    </source>
</evidence>
<dbReference type="InterPro" id="IPR031728">
    <property type="entry name" value="GlcAase_C"/>
</dbReference>
<dbReference type="InterPro" id="IPR017853">
    <property type="entry name" value="GH"/>
</dbReference>
<organism evidence="3 4">
    <name type="scientific">Phytohabitans houttuyneae</name>
    <dbReference type="NCBI Taxonomy" id="1076126"/>
    <lineage>
        <taxon>Bacteria</taxon>
        <taxon>Bacillati</taxon>
        <taxon>Actinomycetota</taxon>
        <taxon>Actinomycetes</taxon>
        <taxon>Micromonosporales</taxon>
        <taxon>Micromonosporaceae</taxon>
    </lineage>
</organism>
<dbReference type="RefSeq" id="WP_173059338.1">
    <property type="nucleotide sequence ID" value="NZ_BAABGO010000062.1"/>
</dbReference>
<evidence type="ECO:0000313" key="3">
    <source>
        <dbReference type="EMBL" id="GFJ80908.1"/>
    </source>
</evidence>
<feature type="signal peptide" evidence="1">
    <location>
        <begin position="1"/>
        <end position="25"/>
    </location>
</feature>
<protein>
    <recommendedName>
        <fullName evidence="2">Beta-glucuronidase C-terminal domain-containing protein</fullName>
    </recommendedName>
</protein>
<dbReference type="SUPFAM" id="SSF51445">
    <property type="entry name" value="(Trans)glycosidases"/>
    <property type="match status" value="1"/>
</dbReference>